<protein>
    <recommendedName>
        <fullName evidence="2">DUF5672 domain-containing protein</fullName>
    </recommendedName>
</protein>
<proteinExistence type="predicted"/>
<dbReference type="EMBL" id="MN739280">
    <property type="protein sequence ID" value="QHS96879.1"/>
    <property type="molecule type" value="Genomic_DNA"/>
</dbReference>
<evidence type="ECO:0008006" key="2">
    <source>
        <dbReference type="Google" id="ProtNLM"/>
    </source>
</evidence>
<accession>A0A6C0BZ93</accession>
<evidence type="ECO:0000313" key="1">
    <source>
        <dbReference type="EMBL" id="QHS96879.1"/>
    </source>
</evidence>
<reference evidence="1" key="1">
    <citation type="journal article" date="2020" name="Nature">
        <title>Giant virus diversity and host interactions through global metagenomics.</title>
        <authorList>
            <person name="Schulz F."/>
            <person name="Roux S."/>
            <person name="Paez-Espino D."/>
            <person name="Jungbluth S."/>
            <person name="Walsh D.A."/>
            <person name="Denef V.J."/>
            <person name="McMahon K.D."/>
            <person name="Konstantinidis K.T."/>
            <person name="Eloe-Fadrosh E.A."/>
            <person name="Kyrpides N.C."/>
            <person name="Woyke T."/>
        </authorList>
    </citation>
    <scope>NUCLEOTIDE SEQUENCE</scope>
    <source>
        <strain evidence="1">GVMAG-M-3300020166-5</strain>
    </source>
</reference>
<name>A0A6C0BZ93_9ZZZZ</name>
<organism evidence="1">
    <name type="scientific">viral metagenome</name>
    <dbReference type="NCBI Taxonomy" id="1070528"/>
    <lineage>
        <taxon>unclassified sequences</taxon>
        <taxon>metagenomes</taxon>
        <taxon>organismal metagenomes</taxon>
    </lineage>
</organism>
<sequence length="236" mass="27437">MHLYDYDIENFDTITQPKIILLVISTNDNGHARWKAERNSWLTYFKQTPNVTAELIECGCKEDDHSIVKSYNCDENYMPGIFNKTILSIKKNIGKYNYYIRTNLSTFIIKSRLIEYLEEKKTPYGGVYCSLPDSWVGGWGIIMNDIAADELQKMAPKYKDASNEVPDDVLIGKILKTSDITCEHGDDMGYIWDYNLSFDRNIHIIDEKPTNIFIRLYTDNLSEYDVVIKNLYNIYG</sequence>
<dbReference type="AlphaFoldDB" id="A0A6C0BZ93"/>